<dbReference type="InterPro" id="IPR009920">
    <property type="entry name" value="HEPPP_synth_su1"/>
</dbReference>
<keyword evidence="2" id="KW-1185">Reference proteome</keyword>
<comment type="caution">
    <text evidence="1">The sequence shown here is derived from an EMBL/GenBank/DDBJ whole genome shotgun (WGS) entry which is preliminary data.</text>
</comment>
<sequence>MNDIYEEIEHIKRDIEVRVKHPYLMEFIDVPIIDEQKLFLLYSILKETELPAEKIKSIMVATMLVQIALDTHELVGLRRIDDHHPFMKKRQLTVLAGDYYSGLYYYLLSQVEDLQMIRVLSTAIKEINEHKISIYQNDLNDLDDFIDRVAMVDSLLIQKIATYFGNIDLKNLAKEYLLANRLNNEKINFSVSGLSVVIDKIRLLQEKNERLYAGVDRNQALALIEKQMMKSVHYLETFLKHHKRTYCFLSEKIRDFINRLDLVIEKAVKEG</sequence>
<dbReference type="EMBL" id="JABTTE010000014">
    <property type="protein sequence ID" value="NSL52299.1"/>
    <property type="molecule type" value="Genomic_DNA"/>
</dbReference>
<proteinExistence type="predicted"/>
<dbReference type="GO" id="GO:0009234">
    <property type="term" value="P:menaquinone biosynthetic process"/>
    <property type="evidence" value="ECO:0007669"/>
    <property type="project" value="InterPro"/>
</dbReference>
<reference evidence="1" key="1">
    <citation type="submission" date="2020-06" db="EMBL/GenBank/DDBJ databases">
        <title>A novel thermopfilic bacterium from Erzurum, Turkey.</title>
        <authorList>
            <person name="Adiguzel A."/>
            <person name="Ay H."/>
            <person name="Baltaci M.O."/>
        </authorList>
    </citation>
    <scope>NUCLEOTIDE SEQUENCE</scope>
    <source>
        <strain evidence="1">P2</strain>
    </source>
</reference>
<accession>A0A8J8KBT9</accession>
<evidence type="ECO:0000313" key="1">
    <source>
        <dbReference type="EMBL" id="NSL52299.1"/>
    </source>
</evidence>
<dbReference type="Gene3D" id="1.20.120.1450">
    <property type="match status" value="1"/>
</dbReference>
<gene>
    <name evidence="1" type="ORF">HR057_11090</name>
</gene>
<evidence type="ECO:0000313" key="2">
    <source>
        <dbReference type="Proteomes" id="UP000625804"/>
    </source>
</evidence>
<name>A0A8J8KBT9_9BACI</name>
<dbReference type="Pfam" id="PF07307">
    <property type="entry name" value="HEPPP_synt_1"/>
    <property type="match status" value="1"/>
</dbReference>
<dbReference type="AlphaFoldDB" id="A0A8J8KBT9"/>
<protein>
    <submittedName>
        <fullName evidence="1">Heptaprenyl diphosphate synthase component 1</fullName>
    </submittedName>
</protein>
<dbReference type="RefSeq" id="WP_173731501.1">
    <property type="nucleotide sequence ID" value="NZ_JABTTE010000014.1"/>
</dbReference>
<organism evidence="1 2">
    <name type="scientific">Calidifontibacillus erzurumensis</name>
    <dbReference type="NCBI Taxonomy" id="2741433"/>
    <lineage>
        <taxon>Bacteria</taxon>
        <taxon>Bacillati</taxon>
        <taxon>Bacillota</taxon>
        <taxon>Bacilli</taxon>
        <taxon>Bacillales</taxon>
        <taxon>Bacillaceae</taxon>
        <taxon>Calidifontibacillus/Schinkia group</taxon>
        <taxon>Calidifontibacillus</taxon>
    </lineage>
</organism>
<dbReference type="Proteomes" id="UP000625804">
    <property type="component" value="Unassembled WGS sequence"/>
</dbReference>